<feature type="transmembrane region" description="Helical" evidence="2">
    <location>
        <begin position="73"/>
        <end position="92"/>
    </location>
</feature>
<feature type="transmembrane region" description="Helical" evidence="2">
    <location>
        <begin position="153"/>
        <end position="173"/>
    </location>
</feature>
<proteinExistence type="predicted"/>
<evidence type="ECO:0000256" key="2">
    <source>
        <dbReference type="SAM" id="Phobius"/>
    </source>
</evidence>
<dbReference type="Proteomes" id="UP000824151">
    <property type="component" value="Unassembled WGS sequence"/>
</dbReference>
<feature type="transmembrane region" description="Helical" evidence="2">
    <location>
        <begin position="112"/>
        <end position="133"/>
    </location>
</feature>
<name>A0A9D2A8L1_9MICC</name>
<reference evidence="3" key="1">
    <citation type="journal article" date="2021" name="PeerJ">
        <title>Extensive microbial diversity within the chicken gut microbiome revealed by metagenomics and culture.</title>
        <authorList>
            <person name="Gilroy R."/>
            <person name="Ravi A."/>
            <person name="Getino M."/>
            <person name="Pursley I."/>
            <person name="Horton D.L."/>
            <person name="Alikhan N.F."/>
            <person name="Baker D."/>
            <person name="Gharbi K."/>
            <person name="Hall N."/>
            <person name="Watson M."/>
            <person name="Adriaenssens E.M."/>
            <person name="Foster-Nyarko E."/>
            <person name="Jarju S."/>
            <person name="Secka A."/>
            <person name="Antonio M."/>
            <person name="Oren A."/>
            <person name="Chaudhuri R.R."/>
            <person name="La Ragione R."/>
            <person name="Hildebrand F."/>
            <person name="Pallen M.J."/>
        </authorList>
    </citation>
    <scope>NUCLEOTIDE SEQUENCE</scope>
    <source>
        <strain evidence="3">ChiHejej3B27-3195</strain>
    </source>
</reference>
<dbReference type="AlphaFoldDB" id="A0A9D2A8L1"/>
<accession>A0A9D2A8L1</accession>
<dbReference type="Pfam" id="PF11361">
    <property type="entry name" value="DUF3159"/>
    <property type="match status" value="1"/>
</dbReference>
<evidence type="ECO:0000313" key="3">
    <source>
        <dbReference type="EMBL" id="HIX00908.1"/>
    </source>
</evidence>
<comment type="caution">
    <text evidence="3">The sequence shown here is derived from an EMBL/GenBank/DDBJ whole genome shotgun (WGS) entry which is preliminary data.</text>
</comment>
<evidence type="ECO:0000256" key="1">
    <source>
        <dbReference type="SAM" id="MobiDB-lite"/>
    </source>
</evidence>
<feature type="transmembrane region" description="Helical" evidence="2">
    <location>
        <begin position="179"/>
        <end position="200"/>
    </location>
</feature>
<dbReference type="PIRSF" id="PIRSF010219">
    <property type="entry name" value="UCP010219"/>
    <property type="match status" value="1"/>
</dbReference>
<organism evidence="3 4">
    <name type="scientific">Candidatus Nesterenkonia stercoripullorum</name>
    <dbReference type="NCBI Taxonomy" id="2838701"/>
    <lineage>
        <taxon>Bacteria</taxon>
        <taxon>Bacillati</taxon>
        <taxon>Actinomycetota</taxon>
        <taxon>Actinomycetes</taxon>
        <taxon>Micrococcales</taxon>
        <taxon>Micrococcaceae</taxon>
        <taxon>Nesterenkonia</taxon>
    </lineage>
</organism>
<keyword evidence="2" id="KW-0812">Transmembrane</keyword>
<keyword evidence="2" id="KW-0472">Membrane</keyword>
<keyword evidence="2" id="KW-1133">Transmembrane helix</keyword>
<dbReference type="InterPro" id="IPR016566">
    <property type="entry name" value="UCP010219"/>
</dbReference>
<gene>
    <name evidence="3" type="ORF">H9871_12295</name>
</gene>
<protein>
    <submittedName>
        <fullName evidence="3">DUF3159 domain-containing protein</fullName>
    </submittedName>
</protein>
<evidence type="ECO:0000313" key="4">
    <source>
        <dbReference type="Proteomes" id="UP000824151"/>
    </source>
</evidence>
<dbReference type="EMBL" id="DXGD01000455">
    <property type="protein sequence ID" value="HIX00908.1"/>
    <property type="molecule type" value="Genomic_DNA"/>
</dbReference>
<feature type="region of interest" description="Disordered" evidence="1">
    <location>
        <begin position="209"/>
        <end position="231"/>
    </location>
</feature>
<reference evidence="3" key="2">
    <citation type="submission" date="2021-04" db="EMBL/GenBank/DDBJ databases">
        <authorList>
            <person name="Gilroy R."/>
        </authorList>
    </citation>
    <scope>NUCLEOTIDE SEQUENCE</scope>
    <source>
        <strain evidence="3">ChiHejej3B27-3195</strain>
    </source>
</reference>
<sequence length="231" mass="24584">MTAAAASSMRTRDDGTLDVMGSIGGVRGLLEASLPAAGFLVAFVLTEDLTLAIILAVALSVVFTVIRLVQRGTLVQALSGLVGVVLCAVVAYRTGEARDFYVLGFVTNAAYLAAFIISIAVRWPFLGLLFGLLRGEGLSWRRDTVRRRRYAMATWLVSAVLLARLLVQMPLYFADDLAGLGIARLVMGLPLYALALWWGWMLTRPAAEGHEAPAGTGPAARPDSSAGQDSS</sequence>
<feature type="transmembrane region" description="Helical" evidence="2">
    <location>
        <begin position="39"/>
        <end position="66"/>
    </location>
</feature>